<evidence type="ECO:0000256" key="1">
    <source>
        <dbReference type="SAM" id="MobiDB-lite"/>
    </source>
</evidence>
<accession>A0ABS8VLQ5</accession>
<organism evidence="2 3">
    <name type="scientific">Datura stramonium</name>
    <name type="common">Jimsonweed</name>
    <name type="synonym">Common thornapple</name>
    <dbReference type="NCBI Taxonomy" id="4076"/>
    <lineage>
        <taxon>Eukaryota</taxon>
        <taxon>Viridiplantae</taxon>
        <taxon>Streptophyta</taxon>
        <taxon>Embryophyta</taxon>
        <taxon>Tracheophyta</taxon>
        <taxon>Spermatophyta</taxon>
        <taxon>Magnoliopsida</taxon>
        <taxon>eudicotyledons</taxon>
        <taxon>Gunneridae</taxon>
        <taxon>Pentapetalae</taxon>
        <taxon>asterids</taxon>
        <taxon>lamiids</taxon>
        <taxon>Solanales</taxon>
        <taxon>Solanaceae</taxon>
        <taxon>Solanoideae</taxon>
        <taxon>Datureae</taxon>
        <taxon>Datura</taxon>
    </lineage>
</organism>
<feature type="compositionally biased region" description="Acidic residues" evidence="1">
    <location>
        <begin position="40"/>
        <end position="50"/>
    </location>
</feature>
<gene>
    <name evidence="2" type="ORF">HAX54_037836</name>
</gene>
<keyword evidence="3" id="KW-1185">Reference proteome</keyword>
<protein>
    <submittedName>
        <fullName evidence="2">Uncharacterized protein</fullName>
    </submittedName>
</protein>
<name>A0ABS8VLQ5_DATST</name>
<evidence type="ECO:0000313" key="2">
    <source>
        <dbReference type="EMBL" id="MCE0480734.1"/>
    </source>
</evidence>
<comment type="caution">
    <text evidence="2">The sequence shown here is derived from an EMBL/GenBank/DDBJ whole genome shotgun (WGS) entry which is preliminary data.</text>
</comment>
<dbReference type="EMBL" id="JACEIK010005110">
    <property type="protein sequence ID" value="MCE0480734.1"/>
    <property type="molecule type" value="Genomic_DNA"/>
</dbReference>
<feature type="region of interest" description="Disordered" evidence="1">
    <location>
        <begin position="21"/>
        <end position="57"/>
    </location>
</feature>
<dbReference type="Proteomes" id="UP000823775">
    <property type="component" value="Unassembled WGS sequence"/>
</dbReference>
<evidence type="ECO:0000313" key="3">
    <source>
        <dbReference type="Proteomes" id="UP000823775"/>
    </source>
</evidence>
<proteinExistence type="predicted"/>
<reference evidence="2 3" key="1">
    <citation type="journal article" date="2021" name="BMC Genomics">
        <title>Datura genome reveals duplications of psychoactive alkaloid biosynthetic genes and high mutation rate following tissue culture.</title>
        <authorList>
            <person name="Rajewski A."/>
            <person name="Carter-House D."/>
            <person name="Stajich J."/>
            <person name="Litt A."/>
        </authorList>
    </citation>
    <scope>NUCLEOTIDE SEQUENCE [LARGE SCALE GENOMIC DNA]</scope>
    <source>
        <strain evidence="2">AR-01</strain>
    </source>
</reference>
<sequence>MSQNRIVLVVRRCTTTLPALANLQGNDTNAEESSDKDSATEESNEQEEDSGITPEARSKRWFLQGSRDVYYAGLNLNEKGNPSRSIQEEPKIQINNQNEVPELKRIFEGYNMYWMAKTSGKYSMEMVREFYANYYCTLEKKASSKMEIKKEPVLDSIRVRAIPVDIS</sequence>